<proteinExistence type="predicted"/>
<evidence type="ECO:0000313" key="2">
    <source>
        <dbReference type="EMBL" id="MBE1607537.1"/>
    </source>
</evidence>
<feature type="region of interest" description="Disordered" evidence="1">
    <location>
        <begin position="24"/>
        <end position="67"/>
    </location>
</feature>
<keyword evidence="3" id="KW-1185">Reference proteome</keyword>
<dbReference type="Proteomes" id="UP000638648">
    <property type="component" value="Unassembled WGS sequence"/>
</dbReference>
<reference evidence="2" key="1">
    <citation type="submission" date="2020-10" db="EMBL/GenBank/DDBJ databases">
        <title>Sequencing the genomes of 1000 actinobacteria strains.</title>
        <authorList>
            <person name="Klenk H.-P."/>
        </authorList>
    </citation>
    <scope>NUCLEOTIDE SEQUENCE</scope>
    <source>
        <strain evidence="2">DSM 45354</strain>
    </source>
</reference>
<dbReference type="RefSeq" id="WP_192757201.1">
    <property type="nucleotide sequence ID" value="NZ_JADBEM010000001.1"/>
</dbReference>
<comment type="caution">
    <text evidence="2">The sequence shown here is derived from an EMBL/GenBank/DDBJ whole genome shotgun (WGS) entry which is preliminary data.</text>
</comment>
<organism evidence="2 3">
    <name type="scientific">Actinopolymorpha pittospori</name>
    <dbReference type="NCBI Taxonomy" id="648752"/>
    <lineage>
        <taxon>Bacteria</taxon>
        <taxon>Bacillati</taxon>
        <taxon>Actinomycetota</taxon>
        <taxon>Actinomycetes</taxon>
        <taxon>Propionibacteriales</taxon>
        <taxon>Actinopolymorphaceae</taxon>
        <taxon>Actinopolymorpha</taxon>
    </lineage>
</organism>
<protein>
    <submittedName>
        <fullName evidence="2">Uncharacterized protein</fullName>
    </submittedName>
</protein>
<accession>A0A927MWH1</accession>
<sequence length="67" mass="7586">MGGELLHRPFVLIQRQRQCRALDRRVNTRTDTGKPTHQRIREARTPAGTAGVDVHDQTLDPTTDNNP</sequence>
<gene>
    <name evidence="2" type="ORF">HEB94_004385</name>
</gene>
<dbReference type="EMBL" id="JADBEM010000001">
    <property type="protein sequence ID" value="MBE1607537.1"/>
    <property type="molecule type" value="Genomic_DNA"/>
</dbReference>
<name>A0A927MWH1_9ACTN</name>
<evidence type="ECO:0000256" key="1">
    <source>
        <dbReference type="SAM" id="MobiDB-lite"/>
    </source>
</evidence>
<evidence type="ECO:0000313" key="3">
    <source>
        <dbReference type="Proteomes" id="UP000638648"/>
    </source>
</evidence>
<dbReference type="AlphaFoldDB" id="A0A927MWH1"/>
<feature type="compositionally biased region" description="Basic and acidic residues" evidence="1">
    <location>
        <begin position="24"/>
        <end position="44"/>
    </location>
</feature>